<keyword evidence="8" id="KW-0812">Transmembrane</keyword>
<dbReference type="FunFam" id="3.30.565.10:FF:000006">
    <property type="entry name" value="Sensor histidine kinase WalK"/>
    <property type="match status" value="1"/>
</dbReference>
<keyword evidence="14" id="KW-1185">Reference proteome</keyword>
<dbReference type="EC" id="2.7.13.3" evidence="2"/>
<feature type="domain" description="PAC" evidence="12">
    <location>
        <begin position="338"/>
        <end position="390"/>
    </location>
</feature>
<dbReference type="PANTHER" id="PTHR43547">
    <property type="entry name" value="TWO-COMPONENT HISTIDINE KINASE"/>
    <property type="match status" value="1"/>
</dbReference>
<dbReference type="PROSITE" id="PS50109">
    <property type="entry name" value="HIS_KIN"/>
    <property type="match status" value="1"/>
</dbReference>
<dbReference type="SUPFAM" id="SSF47384">
    <property type="entry name" value="Homodimeric domain of signal transducing histidine kinase"/>
    <property type="match status" value="1"/>
</dbReference>
<keyword evidence="8" id="KW-1133">Transmembrane helix</keyword>
<dbReference type="Gene3D" id="3.30.565.10">
    <property type="entry name" value="Histidine kinase-like ATPase, C-terminal domain"/>
    <property type="match status" value="1"/>
</dbReference>
<dbReference type="Gene3D" id="3.40.50.2300">
    <property type="match status" value="1"/>
</dbReference>
<dbReference type="PROSITE" id="PS50112">
    <property type="entry name" value="PAS"/>
    <property type="match status" value="2"/>
</dbReference>
<feature type="domain" description="Response regulatory" evidence="10">
    <location>
        <begin position="988"/>
        <end position="1102"/>
    </location>
</feature>
<dbReference type="SMART" id="SM00086">
    <property type="entry name" value="PAC"/>
    <property type="match status" value="3"/>
</dbReference>
<keyword evidence="4" id="KW-0808">Transferase</keyword>
<evidence type="ECO:0000256" key="8">
    <source>
        <dbReference type="SAM" id="Phobius"/>
    </source>
</evidence>
<dbReference type="Pfam" id="PF00512">
    <property type="entry name" value="HisKA"/>
    <property type="match status" value="1"/>
</dbReference>
<dbReference type="InterPro" id="IPR000700">
    <property type="entry name" value="PAS-assoc_C"/>
</dbReference>
<dbReference type="InterPro" id="IPR035965">
    <property type="entry name" value="PAS-like_dom_sf"/>
</dbReference>
<dbReference type="InterPro" id="IPR003661">
    <property type="entry name" value="HisK_dim/P_dom"/>
</dbReference>
<comment type="catalytic activity">
    <reaction evidence="1">
        <text>ATP + protein L-histidine = ADP + protein N-phospho-L-histidine.</text>
        <dbReference type="EC" id="2.7.13.3"/>
    </reaction>
</comment>
<feature type="transmembrane region" description="Helical" evidence="8">
    <location>
        <begin position="54"/>
        <end position="84"/>
    </location>
</feature>
<feature type="region of interest" description="Disordered" evidence="7">
    <location>
        <begin position="953"/>
        <end position="988"/>
    </location>
</feature>
<dbReference type="EMBL" id="NIGF01000015">
    <property type="protein sequence ID" value="PQV63136.1"/>
    <property type="molecule type" value="Genomic_DNA"/>
</dbReference>
<dbReference type="InterPro" id="IPR003594">
    <property type="entry name" value="HATPase_dom"/>
</dbReference>
<dbReference type="SMART" id="SM00387">
    <property type="entry name" value="HATPase_c"/>
    <property type="match status" value="1"/>
</dbReference>
<evidence type="ECO:0000256" key="3">
    <source>
        <dbReference type="ARBA" id="ARBA00022553"/>
    </source>
</evidence>
<dbReference type="Pfam" id="PF01590">
    <property type="entry name" value="GAF"/>
    <property type="match status" value="1"/>
</dbReference>
<dbReference type="GO" id="GO:0000155">
    <property type="term" value="F:phosphorelay sensor kinase activity"/>
    <property type="evidence" value="ECO:0007669"/>
    <property type="project" value="InterPro"/>
</dbReference>
<dbReference type="FunFam" id="3.30.450.20:FF:000099">
    <property type="entry name" value="Sensory box sensor histidine kinase"/>
    <property type="match status" value="1"/>
</dbReference>
<feature type="domain" description="PAS" evidence="11">
    <location>
        <begin position="258"/>
        <end position="333"/>
    </location>
</feature>
<dbReference type="Gene3D" id="3.30.450.20">
    <property type="entry name" value="PAS domain"/>
    <property type="match status" value="3"/>
</dbReference>
<dbReference type="InterPro" id="IPR011006">
    <property type="entry name" value="CheY-like_superfamily"/>
</dbReference>
<evidence type="ECO:0000256" key="1">
    <source>
        <dbReference type="ARBA" id="ARBA00000085"/>
    </source>
</evidence>
<dbReference type="SUPFAM" id="SSF55874">
    <property type="entry name" value="ATPase domain of HSP90 chaperone/DNA topoisomerase II/histidine kinase"/>
    <property type="match status" value="1"/>
</dbReference>
<feature type="domain" description="Histidine kinase" evidence="9">
    <location>
        <begin position="703"/>
        <end position="923"/>
    </location>
</feature>
<sequence>MPSSLDSFWNPPWVRAARHLIFARYGFALGCTLAAIFAWNGIATPLSDFTPYQVLLPFVALAAWFGGTGPGLLCTIFCAMWALAHSDGELISLPHEIEFALFFPVGAFIAALCGSLGRARALADETAHHLAQSQKRYQSIVETASEGIWTIDKDLNTTFANARMAELLGTTPDAMLGRPLTDWMFFEDREILAKNLADGKLAVSHQAELRYRRANGEEIWFLVSATPLPTKNEEFEGTLALHTDISARRAQDAALRASYQRFETATRAVNGYIYEVNAKKGEIYRSTGFRDVLGYDPATLSGDIRWWLNQIHPDDRAAFNAKAEEIQNQVSHGDTVQFTNEYRVLHADGTYRTLLDRGLVERGDGGAFHGLIGSVSDVTLQREMETALRQSEANFRLLADSMPQIVWAGRPSGVPDYLNRRWYEYSGQSAGEVGFHNWKAMVHPDDLMSSLEKWEHCVATGETFRTEQRLRDKAGKYRWFLCRAAPAFDPESGAILRWFGTATDIDDQKRAADTQSFLAEIGVLLGNSLDLQVTLEQVTRLAVPHLGDWCFVALKNALDHPEMVAAAHLEPEKIAAFWKRHRKYGFDPQASKGFPYVIRTGQSELIEAVDDAMWREALPGQSDYQSEVGQGGHRSTLVVPLEVRGHILGAIGFSYAESGRNFSRDDLPLAQEIARRAAIAIENARLYQRLQDADARKDEFLAMLAHELRNPLAAISGASTLLDMMLDGNSKIETATPRAILTRQTAQLARLVDDLMDVSRITRGKIELRLQNVDFGAILRSALDGVRPLILARRHDLRIEVPPQPIMVEADPTRLGQIVSNLATNAAKYTDSGGKITVSLETSDSEAIFRVKDNGTGLKSEMLSGIWDLFVQSDRTLDRAQGGLGIGLTLVKSLTEMHGGRVEAHSEGVGLGCEFVVALPLIRSATEAAPDAKIETLKIAEREETLGDAARNFTDNRGATKNEARETQATKNHRSEISSPTSGATKNQVLVVDDNRDAASMLCAWLESQGYDVQVANDGAHGLALACGWQPDVALLDVGMPGMDGYAVARQLRALPEGAAMRLIAITGYGQPGDKNQALQAGFDFHLTKPVEFQQLKQVLES</sequence>
<dbReference type="CDD" id="cd17580">
    <property type="entry name" value="REC_2_DhkD-like"/>
    <property type="match status" value="1"/>
</dbReference>
<dbReference type="CDD" id="cd00075">
    <property type="entry name" value="HATPase"/>
    <property type="match status" value="1"/>
</dbReference>
<evidence type="ECO:0000313" key="13">
    <source>
        <dbReference type="EMBL" id="PQV63136.1"/>
    </source>
</evidence>
<evidence type="ECO:0000313" key="14">
    <source>
        <dbReference type="Proteomes" id="UP000237684"/>
    </source>
</evidence>
<dbReference type="AlphaFoldDB" id="A0A2S8SQS8"/>
<dbReference type="InterPro" id="IPR005467">
    <property type="entry name" value="His_kinase_dom"/>
</dbReference>
<feature type="domain" description="PAC" evidence="12">
    <location>
        <begin position="205"/>
        <end position="257"/>
    </location>
</feature>
<dbReference type="InterPro" id="IPR029016">
    <property type="entry name" value="GAF-like_dom_sf"/>
</dbReference>
<dbReference type="InterPro" id="IPR013655">
    <property type="entry name" value="PAS_fold_3"/>
</dbReference>
<feature type="compositionally biased region" description="Basic and acidic residues" evidence="7">
    <location>
        <begin position="958"/>
        <end position="976"/>
    </location>
</feature>
<gene>
    <name evidence="13" type="ORF">B1R32_11543</name>
</gene>
<evidence type="ECO:0000256" key="7">
    <source>
        <dbReference type="SAM" id="MobiDB-lite"/>
    </source>
</evidence>
<evidence type="ECO:0000259" key="9">
    <source>
        <dbReference type="PROSITE" id="PS50109"/>
    </source>
</evidence>
<evidence type="ECO:0000256" key="5">
    <source>
        <dbReference type="ARBA" id="ARBA00022777"/>
    </source>
</evidence>
<dbReference type="InterPro" id="IPR004358">
    <property type="entry name" value="Sig_transdc_His_kin-like_C"/>
</dbReference>
<keyword evidence="3 6" id="KW-0597">Phosphoprotein</keyword>
<dbReference type="SMART" id="SM00448">
    <property type="entry name" value="REC"/>
    <property type="match status" value="1"/>
</dbReference>
<dbReference type="PROSITE" id="PS50110">
    <property type="entry name" value="RESPONSE_REGULATORY"/>
    <property type="match status" value="1"/>
</dbReference>
<dbReference type="PROSITE" id="PS50113">
    <property type="entry name" value="PAC"/>
    <property type="match status" value="2"/>
</dbReference>
<keyword evidence="5" id="KW-0418">Kinase</keyword>
<dbReference type="Pfam" id="PF02518">
    <property type="entry name" value="HATPase_c"/>
    <property type="match status" value="1"/>
</dbReference>
<dbReference type="InterPro" id="IPR036890">
    <property type="entry name" value="HATPase_C_sf"/>
</dbReference>
<dbReference type="SMART" id="SM00065">
    <property type="entry name" value="GAF"/>
    <property type="match status" value="1"/>
</dbReference>
<feature type="transmembrane region" description="Helical" evidence="8">
    <location>
        <begin position="21"/>
        <end position="42"/>
    </location>
</feature>
<dbReference type="InterPro" id="IPR036097">
    <property type="entry name" value="HisK_dim/P_sf"/>
</dbReference>
<keyword evidence="8" id="KW-0472">Membrane</keyword>
<proteinExistence type="predicted"/>
<dbReference type="SMART" id="SM00388">
    <property type="entry name" value="HisKA"/>
    <property type="match status" value="1"/>
</dbReference>
<dbReference type="PRINTS" id="PR00344">
    <property type="entry name" value="BCTRLSENSOR"/>
</dbReference>
<dbReference type="Pfam" id="PF08447">
    <property type="entry name" value="PAS_3"/>
    <property type="match status" value="2"/>
</dbReference>
<dbReference type="NCBIfam" id="TIGR00229">
    <property type="entry name" value="sensory_box"/>
    <property type="match status" value="2"/>
</dbReference>
<accession>A0A2S8SQS8</accession>
<organism evidence="13 14">
    <name type="scientific">Abditibacterium utsteinense</name>
    <dbReference type="NCBI Taxonomy" id="1960156"/>
    <lineage>
        <taxon>Bacteria</taxon>
        <taxon>Pseudomonadati</taxon>
        <taxon>Abditibacteriota</taxon>
        <taxon>Abditibacteriia</taxon>
        <taxon>Abditibacteriales</taxon>
        <taxon>Abditibacteriaceae</taxon>
        <taxon>Abditibacterium</taxon>
    </lineage>
</organism>
<feature type="domain" description="PAS" evidence="11">
    <location>
        <begin position="133"/>
        <end position="196"/>
    </location>
</feature>
<dbReference type="InterPro" id="IPR000014">
    <property type="entry name" value="PAS"/>
</dbReference>
<dbReference type="RefSeq" id="WP_106380724.1">
    <property type="nucleotide sequence ID" value="NZ_NIGF01000015.1"/>
</dbReference>
<evidence type="ECO:0000259" key="10">
    <source>
        <dbReference type="PROSITE" id="PS50110"/>
    </source>
</evidence>
<reference evidence="13 14" key="1">
    <citation type="journal article" date="2018" name="Syst. Appl. Microbiol.">
        <title>Abditibacterium utsteinense sp. nov., the first cultivated member of candidate phylum FBP, isolated from ice-free Antarctic soil samples.</title>
        <authorList>
            <person name="Tahon G."/>
            <person name="Tytgat B."/>
            <person name="Lebbe L."/>
            <person name="Carlier A."/>
            <person name="Willems A."/>
        </authorList>
    </citation>
    <scope>NUCLEOTIDE SEQUENCE [LARGE SCALE GENOMIC DNA]</scope>
    <source>
        <strain evidence="13 14">LMG 29911</strain>
    </source>
</reference>
<feature type="transmembrane region" description="Helical" evidence="8">
    <location>
        <begin position="96"/>
        <end position="117"/>
    </location>
</feature>
<dbReference type="OrthoDB" id="3272385at2"/>
<dbReference type="CDD" id="cd00082">
    <property type="entry name" value="HisKA"/>
    <property type="match status" value="1"/>
</dbReference>
<protein>
    <recommendedName>
        <fullName evidence="2">histidine kinase</fullName>
        <ecNumber evidence="2">2.7.13.3</ecNumber>
    </recommendedName>
</protein>
<dbReference type="CDD" id="cd00130">
    <property type="entry name" value="PAS"/>
    <property type="match status" value="3"/>
</dbReference>
<feature type="compositionally biased region" description="Polar residues" evidence="7">
    <location>
        <begin position="977"/>
        <end position="988"/>
    </location>
</feature>
<dbReference type="Gene3D" id="3.30.450.40">
    <property type="match status" value="1"/>
</dbReference>
<dbReference type="InterPro" id="IPR003018">
    <property type="entry name" value="GAF"/>
</dbReference>
<dbReference type="SUPFAM" id="SSF55785">
    <property type="entry name" value="PYP-like sensor domain (PAS domain)"/>
    <property type="match status" value="3"/>
</dbReference>
<evidence type="ECO:0000256" key="6">
    <source>
        <dbReference type="PROSITE-ProRule" id="PRU00169"/>
    </source>
</evidence>
<evidence type="ECO:0000259" key="11">
    <source>
        <dbReference type="PROSITE" id="PS50112"/>
    </source>
</evidence>
<dbReference type="Pfam" id="PF00072">
    <property type="entry name" value="Response_reg"/>
    <property type="match status" value="1"/>
</dbReference>
<dbReference type="PANTHER" id="PTHR43547:SF2">
    <property type="entry name" value="HYBRID SIGNAL TRANSDUCTION HISTIDINE KINASE C"/>
    <property type="match status" value="1"/>
</dbReference>
<dbReference type="SMART" id="SM00091">
    <property type="entry name" value="PAS"/>
    <property type="match status" value="3"/>
</dbReference>
<feature type="modified residue" description="4-aspartylphosphate" evidence="6">
    <location>
        <position position="1037"/>
    </location>
</feature>
<evidence type="ECO:0000256" key="2">
    <source>
        <dbReference type="ARBA" id="ARBA00012438"/>
    </source>
</evidence>
<comment type="caution">
    <text evidence="13">The sequence shown here is derived from an EMBL/GenBank/DDBJ whole genome shotgun (WGS) entry which is preliminary data.</text>
</comment>
<dbReference type="InterPro" id="IPR001789">
    <property type="entry name" value="Sig_transdc_resp-reg_receiver"/>
</dbReference>
<dbReference type="SUPFAM" id="SSF55781">
    <property type="entry name" value="GAF domain-like"/>
    <property type="match status" value="1"/>
</dbReference>
<dbReference type="SUPFAM" id="SSF52172">
    <property type="entry name" value="CheY-like"/>
    <property type="match status" value="1"/>
</dbReference>
<name>A0A2S8SQS8_9BACT</name>
<evidence type="ECO:0000256" key="4">
    <source>
        <dbReference type="ARBA" id="ARBA00022679"/>
    </source>
</evidence>
<dbReference type="Proteomes" id="UP000237684">
    <property type="component" value="Unassembled WGS sequence"/>
</dbReference>
<evidence type="ECO:0000259" key="12">
    <source>
        <dbReference type="PROSITE" id="PS50113"/>
    </source>
</evidence>
<dbReference type="Gene3D" id="1.10.287.130">
    <property type="match status" value="1"/>
</dbReference>
<dbReference type="Pfam" id="PF13426">
    <property type="entry name" value="PAS_9"/>
    <property type="match status" value="1"/>
</dbReference>
<dbReference type="InParanoid" id="A0A2S8SQS8"/>
<dbReference type="InterPro" id="IPR001610">
    <property type="entry name" value="PAC"/>
</dbReference>